<feature type="signal peptide" evidence="1">
    <location>
        <begin position="1"/>
        <end position="27"/>
    </location>
</feature>
<proteinExistence type="predicted"/>
<protein>
    <submittedName>
        <fullName evidence="2">Uncharacterized protein</fullName>
    </submittedName>
</protein>
<organism evidence="2 3">
    <name type="scientific">Ornithinicoccus hortensis</name>
    <dbReference type="NCBI Taxonomy" id="82346"/>
    <lineage>
        <taxon>Bacteria</taxon>
        <taxon>Bacillati</taxon>
        <taxon>Actinomycetota</taxon>
        <taxon>Actinomycetes</taxon>
        <taxon>Micrococcales</taxon>
        <taxon>Intrasporangiaceae</taxon>
        <taxon>Ornithinicoccus</taxon>
    </lineage>
</organism>
<dbReference type="AlphaFoldDB" id="A0A542YNG3"/>
<evidence type="ECO:0000313" key="3">
    <source>
        <dbReference type="Proteomes" id="UP000319516"/>
    </source>
</evidence>
<evidence type="ECO:0000256" key="1">
    <source>
        <dbReference type="SAM" id="SignalP"/>
    </source>
</evidence>
<dbReference type="RefSeq" id="WP_141783878.1">
    <property type="nucleotide sequence ID" value="NZ_BAAAIK010000003.1"/>
</dbReference>
<comment type="caution">
    <text evidence="2">The sequence shown here is derived from an EMBL/GenBank/DDBJ whole genome shotgun (WGS) entry which is preliminary data.</text>
</comment>
<reference evidence="2 3" key="1">
    <citation type="submission" date="2019-06" db="EMBL/GenBank/DDBJ databases">
        <title>Sequencing the genomes of 1000 actinobacteria strains.</title>
        <authorList>
            <person name="Klenk H.-P."/>
        </authorList>
    </citation>
    <scope>NUCLEOTIDE SEQUENCE [LARGE SCALE GENOMIC DNA]</scope>
    <source>
        <strain evidence="2 3">DSM 12335</strain>
    </source>
</reference>
<keyword evidence="1" id="KW-0732">Signal</keyword>
<keyword evidence="3" id="KW-1185">Reference proteome</keyword>
<evidence type="ECO:0000313" key="2">
    <source>
        <dbReference type="EMBL" id="TQL49643.1"/>
    </source>
</evidence>
<gene>
    <name evidence="2" type="ORF">FB467_0725</name>
</gene>
<accession>A0A542YNG3</accession>
<sequence length="82" mass="8679">MSKIRKAVTGTVLAGAMLAAGTTTATADTKVWDRGPFDTASACQSIRDAEAAENADEPRIRIGGCWEHPGGVGYYFSVWVTD</sequence>
<dbReference type="Proteomes" id="UP000319516">
    <property type="component" value="Unassembled WGS sequence"/>
</dbReference>
<dbReference type="EMBL" id="VFOP01000001">
    <property type="protein sequence ID" value="TQL49643.1"/>
    <property type="molecule type" value="Genomic_DNA"/>
</dbReference>
<feature type="chain" id="PRO_5021887804" evidence="1">
    <location>
        <begin position="28"/>
        <end position="82"/>
    </location>
</feature>
<name>A0A542YNG3_9MICO</name>